<dbReference type="EMBL" id="CAAALY010009333">
    <property type="protein sequence ID" value="VEL10555.1"/>
    <property type="molecule type" value="Genomic_DNA"/>
</dbReference>
<evidence type="ECO:0000313" key="1">
    <source>
        <dbReference type="EMBL" id="VEL10555.1"/>
    </source>
</evidence>
<proteinExistence type="predicted"/>
<gene>
    <name evidence="1" type="ORF">PXEA_LOCUS3995</name>
</gene>
<comment type="caution">
    <text evidence="1">The sequence shown here is derived from an EMBL/GenBank/DDBJ whole genome shotgun (WGS) entry which is preliminary data.</text>
</comment>
<accession>A0A448WFJ9</accession>
<dbReference type="Proteomes" id="UP000784294">
    <property type="component" value="Unassembled WGS sequence"/>
</dbReference>
<protein>
    <submittedName>
        <fullName evidence="1">Uncharacterized protein</fullName>
    </submittedName>
</protein>
<sequence>MARLTDDTDYDAGETSENPLAAQFSLCSSAPGRVYRQEEAGVGDPVGPAEAGLSPPDRGGWSRCFNYPTPAVALPQVVFMQPLAHVRLCIPGHEEGRHGESMLKAGVKVEASDMLVRVTDSGARHRNRGEN</sequence>
<keyword evidence="2" id="KW-1185">Reference proteome</keyword>
<name>A0A448WFJ9_9PLAT</name>
<dbReference type="AlphaFoldDB" id="A0A448WFJ9"/>
<reference evidence="1" key="1">
    <citation type="submission" date="2018-11" db="EMBL/GenBank/DDBJ databases">
        <authorList>
            <consortium name="Pathogen Informatics"/>
        </authorList>
    </citation>
    <scope>NUCLEOTIDE SEQUENCE</scope>
</reference>
<evidence type="ECO:0000313" key="2">
    <source>
        <dbReference type="Proteomes" id="UP000784294"/>
    </source>
</evidence>
<organism evidence="1 2">
    <name type="scientific">Protopolystoma xenopodis</name>
    <dbReference type="NCBI Taxonomy" id="117903"/>
    <lineage>
        <taxon>Eukaryota</taxon>
        <taxon>Metazoa</taxon>
        <taxon>Spiralia</taxon>
        <taxon>Lophotrochozoa</taxon>
        <taxon>Platyhelminthes</taxon>
        <taxon>Monogenea</taxon>
        <taxon>Polyopisthocotylea</taxon>
        <taxon>Polystomatidea</taxon>
        <taxon>Polystomatidae</taxon>
        <taxon>Protopolystoma</taxon>
    </lineage>
</organism>